<organism evidence="1">
    <name type="scientific">uncultured marine thaumarchaeote AD1000_04_G03</name>
    <dbReference type="NCBI Taxonomy" id="1455882"/>
    <lineage>
        <taxon>Archaea</taxon>
        <taxon>Nitrososphaerota</taxon>
        <taxon>environmental samples</taxon>
    </lineage>
</organism>
<dbReference type="EMBL" id="KF900313">
    <property type="protein sequence ID" value="AIE90568.1"/>
    <property type="molecule type" value="Genomic_DNA"/>
</dbReference>
<dbReference type="AlphaFoldDB" id="A0A075FHQ1"/>
<sequence length="254" mass="28947">MTGNNKKIDLIVLVNRYYTKSMNDGEEISSISQDPVNILFNPSVIQKKDVWQINLIEILKLLIKILEETGKKDLKVAGMAALSSSLIYRMKVESIFALQKAAMEKKSLINRRDVDIDILDIPYRHESTYPVSLDELLDLLENLIGSIANPRSRRNRQLEFDAIQPPDFKEYFVPFENLVVKYESLIIRKIRGTGSGLLKQIVADLDSLDSIRCFFAVLFLARDQKVELAQIDDDIQVTLIDDNKKGEEDGQASK</sequence>
<dbReference type="PANTHER" id="PTHR33969:SF2">
    <property type="entry name" value="SEGREGATION AND CONDENSATION PROTEIN A"/>
    <property type="match status" value="1"/>
</dbReference>
<proteinExistence type="predicted"/>
<reference evidence="1" key="1">
    <citation type="journal article" date="2014" name="Genome Biol. Evol.">
        <title>Pangenome evidence for extensive interdomain horizontal transfer affecting lineage core and shell genes in uncultured planktonic thaumarchaeota and euryarchaeota.</title>
        <authorList>
            <person name="Deschamps P."/>
            <person name="Zivanovic Y."/>
            <person name="Moreira D."/>
            <person name="Rodriguez-Valera F."/>
            <person name="Lopez-Garcia P."/>
        </authorList>
    </citation>
    <scope>NUCLEOTIDE SEQUENCE</scope>
</reference>
<gene>
    <name evidence="1" type="primary">scpA</name>
</gene>
<name>A0A075FHQ1_9ARCH</name>
<dbReference type="PANTHER" id="PTHR33969">
    <property type="entry name" value="SEGREGATION AND CONDENSATION PROTEIN A"/>
    <property type="match status" value="1"/>
</dbReference>
<protein>
    <submittedName>
        <fullName evidence="1">Chromosome segregation and condensation protein (ScpA)</fullName>
    </submittedName>
</protein>
<dbReference type="InterPro" id="IPR023093">
    <property type="entry name" value="ScpA-like_C"/>
</dbReference>
<dbReference type="InterPro" id="IPR003768">
    <property type="entry name" value="ScpA"/>
</dbReference>
<evidence type="ECO:0000313" key="1">
    <source>
        <dbReference type="EMBL" id="AIE90568.1"/>
    </source>
</evidence>
<dbReference type="Gene3D" id="1.10.10.580">
    <property type="entry name" value="Structural maintenance of chromosome 1. Chain E"/>
    <property type="match status" value="1"/>
</dbReference>
<accession>A0A075FHQ1</accession>